<keyword evidence="2" id="KW-1185">Reference proteome</keyword>
<evidence type="ECO:0000313" key="2">
    <source>
        <dbReference type="Proteomes" id="UP001165064"/>
    </source>
</evidence>
<dbReference type="Proteomes" id="UP001165064">
    <property type="component" value="Unassembled WGS sequence"/>
</dbReference>
<sequence>MFGSTLSGRPVKLCTEISQLQYVIQFDNIQLNKPTQYLTIFILPDVQFDPNYTALIYYQYKLLNDPSLNGQTDFKLLGGLSQTKQSSIFKVSLGTFYRPDEKTTNDVDMDADEFTGGYRPSFTSDLSLVIGISVEPNAQANVALCELKNSSSTPTPQQPAPSTTNTIPKKPAPVPADNVDIEVLSNNIITNAYNFLSSFVDSNNKVYIARFDDWWVKFKHKMANDERFRQRMTR</sequence>
<protein>
    <submittedName>
        <fullName evidence="1">Unnamed protein product</fullName>
    </submittedName>
</protein>
<dbReference type="EMBL" id="BSXS01016290">
    <property type="protein sequence ID" value="GMF07545.1"/>
    <property type="molecule type" value="Genomic_DNA"/>
</dbReference>
<organism evidence="1 2">
    <name type="scientific">Ambrosiozyma monospora</name>
    <name type="common">Yeast</name>
    <name type="synonym">Endomycopsis monosporus</name>
    <dbReference type="NCBI Taxonomy" id="43982"/>
    <lineage>
        <taxon>Eukaryota</taxon>
        <taxon>Fungi</taxon>
        <taxon>Dikarya</taxon>
        <taxon>Ascomycota</taxon>
        <taxon>Saccharomycotina</taxon>
        <taxon>Pichiomycetes</taxon>
        <taxon>Pichiales</taxon>
        <taxon>Pichiaceae</taxon>
        <taxon>Ambrosiozyma</taxon>
    </lineage>
</organism>
<reference evidence="1" key="1">
    <citation type="submission" date="2023-04" db="EMBL/GenBank/DDBJ databases">
        <title>Ambrosiozyma monospora NBRC 10751.</title>
        <authorList>
            <person name="Ichikawa N."/>
            <person name="Sato H."/>
            <person name="Tonouchi N."/>
        </authorList>
    </citation>
    <scope>NUCLEOTIDE SEQUENCE</scope>
    <source>
        <strain evidence="1">NBRC 10751</strain>
    </source>
</reference>
<comment type="caution">
    <text evidence="1">The sequence shown here is derived from an EMBL/GenBank/DDBJ whole genome shotgun (WGS) entry which is preliminary data.</text>
</comment>
<proteinExistence type="predicted"/>
<gene>
    <name evidence="1" type="ORF">Amon02_001294900</name>
</gene>
<evidence type="ECO:0000313" key="1">
    <source>
        <dbReference type="EMBL" id="GMF07545.1"/>
    </source>
</evidence>
<accession>A0ACB5UCG0</accession>
<name>A0ACB5UCG0_AMBMO</name>